<dbReference type="PANTHER" id="PTHR11999">
    <property type="entry name" value="GROUP II PYRIDOXAL-5-PHOSPHATE DECARBOXYLASE"/>
    <property type="match status" value="1"/>
</dbReference>
<dbReference type="InterPro" id="IPR010977">
    <property type="entry name" value="Aromatic_deC"/>
</dbReference>
<dbReference type="Gene3D" id="3.90.1150.10">
    <property type="entry name" value="Aspartate Aminotransferase, domain 1"/>
    <property type="match status" value="1"/>
</dbReference>
<name>A0A7Y9DUT3_9PSEU</name>
<keyword evidence="9" id="KW-1185">Reference proteome</keyword>
<evidence type="ECO:0000256" key="3">
    <source>
        <dbReference type="ARBA" id="ARBA00022793"/>
    </source>
</evidence>
<organism evidence="8 9">
    <name type="scientific">Actinomycetospora corticicola</name>
    <dbReference type="NCBI Taxonomy" id="663602"/>
    <lineage>
        <taxon>Bacteria</taxon>
        <taxon>Bacillati</taxon>
        <taxon>Actinomycetota</taxon>
        <taxon>Actinomycetes</taxon>
        <taxon>Pseudonocardiales</taxon>
        <taxon>Pseudonocardiaceae</taxon>
        <taxon>Actinomycetospora</taxon>
    </lineage>
</organism>
<proteinExistence type="inferred from homology"/>
<comment type="cofactor">
    <cofactor evidence="1 6 7">
        <name>pyridoxal 5'-phosphate</name>
        <dbReference type="ChEBI" id="CHEBI:597326"/>
    </cofactor>
</comment>
<dbReference type="RefSeq" id="WP_179793670.1">
    <property type="nucleotide sequence ID" value="NZ_BAABHP010000007.1"/>
</dbReference>
<sequence>MDGHGPALDAARRFADRWLASLPDRPVGVPADPAAIRARLGDLPDDGLDAAAVLGHLTAALEPGLVASGGPRYFGFVTGGSLPVALAADWVVSATDQDAAVAVMSPGAAVVEEVAGRWALELLGLPSEAAVGFATGAQTANIACLAAARHALLAATGWDVEADGLAGAPTVTVLVGAAAHATVVQALRLLGFGARHAVRVAADAQGRMQPDALRSTMAGAPGPVLVCAQAGQVNTGACDPLDAVAAVVAEHANAWLHVDGAFGLWAAASPRRRHLVAGAERADSWAVDAHKWLNVPYDSALAIVRDGAALATALSVSAPYLPLGEADPSTHTLENSRRPRGIPVYAALRALGRTGAADLVDRCCDLALLAADRFAAGGVEVVNDVVLNQVLLRVPGVDVADLARAVAEDGTCWVGRTLWDGAPALRFSVSNWSTTPEDVDRSVDRILALRDALAG</sequence>
<dbReference type="InterPro" id="IPR015421">
    <property type="entry name" value="PyrdxlP-dep_Trfase_major"/>
</dbReference>
<protein>
    <submittedName>
        <fullName evidence="8">Glutamate/tyrosine decarboxylase-like PLP-dependent enzyme</fullName>
    </submittedName>
</protein>
<keyword evidence="5 7" id="KW-0456">Lyase</keyword>
<keyword evidence="4 6" id="KW-0663">Pyridoxal phosphate</keyword>
<reference evidence="8 9" key="1">
    <citation type="submission" date="2020-07" db="EMBL/GenBank/DDBJ databases">
        <title>Sequencing the genomes of 1000 actinobacteria strains.</title>
        <authorList>
            <person name="Klenk H.-P."/>
        </authorList>
    </citation>
    <scope>NUCLEOTIDE SEQUENCE [LARGE SCALE GENOMIC DNA]</scope>
    <source>
        <strain evidence="8 9">DSM 45772</strain>
    </source>
</reference>
<comment type="similarity">
    <text evidence="2 7">Belongs to the group II decarboxylase family.</text>
</comment>
<dbReference type="SUPFAM" id="SSF53383">
    <property type="entry name" value="PLP-dependent transferases"/>
    <property type="match status" value="1"/>
</dbReference>
<evidence type="ECO:0000256" key="7">
    <source>
        <dbReference type="RuleBase" id="RU000382"/>
    </source>
</evidence>
<dbReference type="GO" id="GO:0030170">
    <property type="term" value="F:pyridoxal phosphate binding"/>
    <property type="evidence" value="ECO:0007669"/>
    <property type="project" value="InterPro"/>
</dbReference>
<dbReference type="InterPro" id="IPR015424">
    <property type="entry name" value="PyrdxlP-dep_Trfase"/>
</dbReference>
<dbReference type="GO" id="GO:0019752">
    <property type="term" value="P:carboxylic acid metabolic process"/>
    <property type="evidence" value="ECO:0007669"/>
    <property type="project" value="InterPro"/>
</dbReference>
<evidence type="ECO:0000256" key="6">
    <source>
        <dbReference type="PIRSR" id="PIRSR602129-50"/>
    </source>
</evidence>
<dbReference type="EMBL" id="JACCBN010000001">
    <property type="protein sequence ID" value="NYD35913.1"/>
    <property type="molecule type" value="Genomic_DNA"/>
</dbReference>
<evidence type="ECO:0000313" key="9">
    <source>
        <dbReference type="Proteomes" id="UP000535890"/>
    </source>
</evidence>
<evidence type="ECO:0000313" key="8">
    <source>
        <dbReference type="EMBL" id="NYD35913.1"/>
    </source>
</evidence>
<comment type="caution">
    <text evidence="8">The sequence shown here is derived from an EMBL/GenBank/DDBJ whole genome shotgun (WGS) entry which is preliminary data.</text>
</comment>
<gene>
    <name evidence="8" type="ORF">BJ983_002015</name>
</gene>
<dbReference type="Gene3D" id="3.40.640.10">
    <property type="entry name" value="Type I PLP-dependent aspartate aminotransferase-like (Major domain)"/>
    <property type="match status" value="1"/>
</dbReference>
<evidence type="ECO:0000256" key="2">
    <source>
        <dbReference type="ARBA" id="ARBA00009533"/>
    </source>
</evidence>
<dbReference type="Proteomes" id="UP000535890">
    <property type="component" value="Unassembled WGS sequence"/>
</dbReference>
<evidence type="ECO:0000256" key="1">
    <source>
        <dbReference type="ARBA" id="ARBA00001933"/>
    </source>
</evidence>
<dbReference type="InterPro" id="IPR002129">
    <property type="entry name" value="PyrdxlP-dep_de-COase"/>
</dbReference>
<dbReference type="InterPro" id="IPR015422">
    <property type="entry name" value="PyrdxlP-dep_Trfase_small"/>
</dbReference>
<dbReference type="GO" id="GO:0004058">
    <property type="term" value="F:aromatic-L-amino-acid decarboxylase activity"/>
    <property type="evidence" value="ECO:0007669"/>
    <property type="project" value="UniProtKB-ARBA"/>
</dbReference>
<dbReference type="PANTHER" id="PTHR11999:SF70">
    <property type="entry name" value="MIP05841P"/>
    <property type="match status" value="1"/>
</dbReference>
<evidence type="ECO:0000256" key="4">
    <source>
        <dbReference type="ARBA" id="ARBA00022898"/>
    </source>
</evidence>
<feature type="modified residue" description="N6-(pyridoxal phosphate)lysine" evidence="6">
    <location>
        <position position="291"/>
    </location>
</feature>
<dbReference type="Pfam" id="PF00282">
    <property type="entry name" value="Pyridoxal_deC"/>
    <property type="match status" value="1"/>
</dbReference>
<keyword evidence="3" id="KW-0210">Decarboxylase</keyword>
<evidence type="ECO:0000256" key="5">
    <source>
        <dbReference type="ARBA" id="ARBA00023239"/>
    </source>
</evidence>
<accession>A0A7Y9DUT3</accession>
<dbReference type="AlphaFoldDB" id="A0A7Y9DUT3"/>